<reference evidence="3 4" key="1">
    <citation type="journal article" date="2016" name="Appl. Environ. Microbiol.">
        <title>Function and Phylogeny of Bacterial Butyryl Coenzyme A:Acetate Transferases and Their Diversity in the Proximal Colon of Swine.</title>
        <authorList>
            <person name="Trachsel J."/>
            <person name="Bayles D.O."/>
            <person name="Looft T."/>
            <person name="Levine U.Y."/>
            <person name="Allen H.K."/>
        </authorList>
    </citation>
    <scope>NUCLEOTIDE SEQUENCE [LARGE SCALE GENOMIC DNA]</scope>
    <source>
        <strain evidence="3 4">35-6-1</strain>
    </source>
</reference>
<keyword evidence="1" id="KW-0812">Transmembrane</keyword>
<dbReference type="GO" id="GO:0015627">
    <property type="term" value="C:type II protein secretion system complex"/>
    <property type="evidence" value="ECO:0007669"/>
    <property type="project" value="TreeGrafter"/>
</dbReference>
<dbReference type="InterPro" id="IPR051675">
    <property type="entry name" value="Endo/Exo/Phosphatase_dom_1"/>
</dbReference>
<dbReference type="EMBL" id="MJIH01000001">
    <property type="protein sequence ID" value="OLR64368.1"/>
    <property type="molecule type" value="Genomic_DNA"/>
</dbReference>
<dbReference type="InterPro" id="IPR004509">
    <property type="entry name" value="Competence_ComEA_HhH"/>
</dbReference>
<dbReference type="Gene3D" id="1.10.150.310">
    <property type="entry name" value="Tex RuvX-like domain-like"/>
    <property type="match status" value="1"/>
</dbReference>
<dbReference type="Gene3D" id="3.10.560.10">
    <property type="entry name" value="Outer membrane lipoprotein wza domain like"/>
    <property type="match status" value="1"/>
</dbReference>
<keyword evidence="1" id="KW-1133">Transmembrane helix</keyword>
<evidence type="ECO:0000256" key="1">
    <source>
        <dbReference type="SAM" id="Phobius"/>
    </source>
</evidence>
<feature type="domain" description="Helix-hairpin-helix DNA-binding motif class 1" evidence="2">
    <location>
        <begin position="194"/>
        <end position="213"/>
    </location>
</feature>
<dbReference type="Pfam" id="PF10531">
    <property type="entry name" value="SLBB"/>
    <property type="match status" value="1"/>
</dbReference>
<dbReference type="SMART" id="SM00278">
    <property type="entry name" value="HhH1"/>
    <property type="match status" value="2"/>
</dbReference>
<evidence type="ECO:0000313" key="4">
    <source>
        <dbReference type="Proteomes" id="UP000187166"/>
    </source>
</evidence>
<dbReference type="InterPro" id="IPR010994">
    <property type="entry name" value="RuvA_2-like"/>
</dbReference>
<dbReference type="GO" id="GO:0006281">
    <property type="term" value="P:DNA repair"/>
    <property type="evidence" value="ECO:0007669"/>
    <property type="project" value="InterPro"/>
</dbReference>
<dbReference type="SUPFAM" id="SSF47781">
    <property type="entry name" value="RuvA domain 2-like"/>
    <property type="match status" value="1"/>
</dbReference>
<dbReference type="GO" id="GO:0015628">
    <property type="term" value="P:protein secretion by the type II secretion system"/>
    <property type="evidence" value="ECO:0007669"/>
    <property type="project" value="TreeGrafter"/>
</dbReference>
<keyword evidence="1" id="KW-0472">Membrane</keyword>
<dbReference type="GO" id="GO:0003677">
    <property type="term" value="F:DNA binding"/>
    <property type="evidence" value="ECO:0007669"/>
    <property type="project" value="InterPro"/>
</dbReference>
<dbReference type="PANTHER" id="PTHR21180:SF32">
    <property type="entry name" value="ENDONUCLEASE_EXONUCLEASE_PHOSPHATASE FAMILY DOMAIN-CONTAINING PROTEIN 1"/>
    <property type="match status" value="1"/>
</dbReference>
<dbReference type="NCBIfam" id="TIGR00426">
    <property type="entry name" value="competence protein ComEA helix-hairpin-helix repeat region"/>
    <property type="match status" value="1"/>
</dbReference>
<feature type="domain" description="Helix-hairpin-helix DNA-binding motif class 1" evidence="2">
    <location>
        <begin position="165"/>
        <end position="184"/>
    </location>
</feature>
<proteinExistence type="predicted"/>
<evidence type="ECO:0000259" key="2">
    <source>
        <dbReference type="SMART" id="SM00278"/>
    </source>
</evidence>
<dbReference type="Proteomes" id="UP000187166">
    <property type="component" value="Unassembled WGS sequence"/>
</dbReference>
<dbReference type="Pfam" id="PF12836">
    <property type="entry name" value="HHH_3"/>
    <property type="match status" value="1"/>
</dbReference>
<protein>
    <submittedName>
        <fullName evidence="3">Competence protein ComEA</fullName>
    </submittedName>
</protein>
<dbReference type="InterPro" id="IPR019554">
    <property type="entry name" value="Soluble_ligand-bd"/>
</dbReference>
<dbReference type="STRING" id="1465756.BIV18_01800"/>
<feature type="transmembrane region" description="Helical" evidence="1">
    <location>
        <begin position="12"/>
        <end position="30"/>
    </location>
</feature>
<comment type="caution">
    <text evidence="3">The sequence shown here is derived from an EMBL/GenBank/DDBJ whole genome shotgun (WGS) entry which is preliminary data.</text>
</comment>
<dbReference type="PANTHER" id="PTHR21180">
    <property type="entry name" value="ENDONUCLEASE/EXONUCLEASE/PHOSPHATASE FAMILY DOMAIN-CONTAINING PROTEIN 1"/>
    <property type="match status" value="1"/>
</dbReference>
<dbReference type="InterPro" id="IPR003583">
    <property type="entry name" value="Hlx-hairpin-Hlx_DNA-bd_motif"/>
</dbReference>
<accession>A0A1U7LYE0</accession>
<keyword evidence="4" id="KW-1185">Reference proteome</keyword>
<evidence type="ECO:0000313" key="3">
    <source>
        <dbReference type="EMBL" id="OLR64368.1"/>
    </source>
</evidence>
<sequence>MKMDFKFFKKDNIPYIIIISLCLIIGYQYYDSHKFDDATKFLNTKTSSLPSKEISKKELAEEDEIQTSNETKEIMVHISGAVKSPGILKLDSSKRVVDAVYMAGGATDEADLDRINLAAKLHDEEKIYIPKINEVNTNKDTTQLVSSNSSESSNVKININTADATELQKIPGVGPKTAEKIINYRSQNSFSSIEDIKNVDGIGDKKFESMKDFLSTY</sequence>
<name>A0A1U7LYE0_9FIRM</name>
<dbReference type="AlphaFoldDB" id="A0A1U7LYE0"/>
<organism evidence="3 4">
    <name type="scientific">Peptoniphilus porci</name>
    <dbReference type="NCBI Taxonomy" id="2652280"/>
    <lineage>
        <taxon>Bacteria</taxon>
        <taxon>Bacillati</taxon>
        <taxon>Bacillota</taxon>
        <taxon>Tissierellia</taxon>
        <taxon>Tissierellales</taxon>
        <taxon>Peptoniphilaceae</taxon>
        <taxon>Peptoniphilus</taxon>
    </lineage>
</organism>
<gene>
    <name evidence="3" type="ORF">BIV18_01800</name>
</gene>